<keyword evidence="4" id="KW-1185">Reference proteome</keyword>
<reference evidence="3" key="1">
    <citation type="journal article" date="2020" name="Phytopathology">
        <title>Genome Sequence Resources of Colletotrichum truncatum, C. plurivorum, C. musicola, and C. sojae: Four Species Pathogenic to Soybean (Glycine max).</title>
        <authorList>
            <person name="Rogerio F."/>
            <person name="Boufleur T.R."/>
            <person name="Ciampi-Guillardi M."/>
            <person name="Sukno S.A."/>
            <person name="Thon M.R."/>
            <person name="Massola Junior N.S."/>
            <person name="Baroncelli R."/>
        </authorList>
    </citation>
    <scope>NUCLEOTIDE SEQUENCE</scope>
    <source>
        <strain evidence="3">LFN0074</strain>
    </source>
</reference>
<evidence type="ECO:0000256" key="2">
    <source>
        <dbReference type="SAM" id="Phobius"/>
    </source>
</evidence>
<gene>
    <name evidence="3" type="ORF">CMUS01_14039</name>
</gene>
<accession>A0A8H6J774</accession>
<evidence type="ECO:0000313" key="3">
    <source>
        <dbReference type="EMBL" id="KAF6807789.1"/>
    </source>
</evidence>
<name>A0A8H6J774_9PEZI</name>
<comment type="caution">
    <text evidence="3">The sequence shown here is derived from an EMBL/GenBank/DDBJ whole genome shotgun (WGS) entry which is preliminary data.</text>
</comment>
<dbReference type="EMBL" id="WIGM01000960">
    <property type="protein sequence ID" value="KAF6807789.1"/>
    <property type="molecule type" value="Genomic_DNA"/>
</dbReference>
<keyword evidence="2" id="KW-1133">Transmembrane helix</keyword>
<protein>
    <submittedName>
        <fullName evidence="3">Uncharacterized protein</fullName>
    </submittedName>
</protein>
<keyword evidence="2" id="KW-0812">Transmembrane</keyword>
<evidence type="ECO:0000256" key="1">
    <source>
        <dbReference type="SAM" id="MobiDB-lite"/>
    </source>
</evidence>
<dbReference type="Proteomes" id="UP000639643">
    <property type="component" value="Unassembled WGS sequence"/>
</dbReference>
<feature type="region of interest" description="Disordered" evidence="1">
    <location>
        <begin position="17"/>
        <end position="66"/>
    </location>
</feature>
<proteinExistence type="predicted"/>
<organism evidence="3 4">
    <name type="scientific">Colletotrichum musicola</name>
    <dbReference type="NCBI Taxonomy" id="2175873"/>
    <lineage>
        <taxon>Eukaryota</taxon>
        <taxon>Fungi</taxon>
        <taxon>Dikarya</taxon>
        <taxon>Ascomycota</taxon>
        <taxon>Pezizomycotina</taxon>
        <taxon>Sordariomycetes</taxon>
        <taxon>Hypocreomycetidae</taxon>
        <taxon>Glomerellales</taxon>
        <taxon>Glomerellaceae</taxon>
        <taxon>Colletotrichum</taxon>
        <taxon>Colletotrichum orchidearum species complex</taxon>
    </lineage>
</organism>
<sequence>MTSNHWMVTGQACRERWDGENVGGGVEWMDAGGRSEDDKDEDEDEELDAGPTELTSGSNPTGQQDLACEAFPMKGPAGGAPNTYHSGNVGGRGVGEVGRDRAWLAARTAKHKVEIDSGLVLGEVVWCLAVALGLIGIHQETAVTIAGLFQEVLATSMLFLAL</sequence>
<evidence type="ECO:0000313" key="4">
    <source>
        <dbReference type="Proteomes" id="UP000639643"/>
    </source>
</evidence>
<feature type="compositionally biased region" description="Acidic residues" evidence="1">
    <location>
        <begin position="38"/>
        <end position="48"/>
    </location>
</feature>
<keyword evidence="2" id="KW-0472">Membrane</keyword>
<feature type="transmembrane region" description="Helical" evidence="2">
    <location>
        <begin position="117"/>
        <end position="137"/>
    </location>
</feature>
<dbReference type="AlphaFoldDB" id="A0A8H6J774"/>
<feature type="compositionally biased region" description="Polar residues" evidence="1">
    <location>
        <begin position="53"/>
        <end position="64"/>
    </location>
</feature>